<dbReference type="RefSeq" id="WP_175205773.1">
    <property type="nucleotide sequence ID" value="NZ_CADILG010000004.1"/>
</dbReference>
<name>A0A6S7C7I9_9BURK</name>
<reference evidence="1 2" key="1">
    <citation type="submission" date="2020-04" db="EMBL/GenBank/DDBJ databases">
        <authorList>
            <person name="De Canck E."/>
        </authorList>
    </citation>
    <scope>NUCLEOTIDE SEQUENCE [LARGE SCALE GENOMIC DNA]</scope>
    <source>
        <strain evidence="1 2">LMG 26858</strain>
    </source>
</reference>
<evidence type="ECO:0000313" key="2">
    <source>
        <dbReference type="Proteomes" id="UP000494117"/>
    </source>
</evidence>
<dbReference type="Proteomes" id="UP000494117">
    <property type="component" value="Unassembled WGS sequence"/>
</dbReference>
<proteinExistence type="predicted"/>
<dbReference type="AlphaFoldDB" id="A0A6S7C7I9"/>
<sequence>MRRTWKNVHPASLRDALRLNKDYAREKRNLSVARIADLMGETEDSLYKWLATGRMPANLIKSYEQACGCSFVSRWLCVSEGKLVIDIPAGRAGSTDDMHALQSTLHETVGQLLTFYRDQADASAVLGCLQRSLESLAWHRQNVQQHESPQLDFGSEE</sequence>
<protein>
    <submittedName>
        <fullName evidence="1">Uncharacterized protein</fullName>
    </submittedName>
</protein>
<gene>
    <name evidence="1" type="ORF">LMG26858_00882</name>
</gene>
<dbReference type="CDD" id="cd00093">
    <property type="entry name" value="HTH_XRE"/>
    <property type="match status" value="1"/>
</dbReference>
<organism evidence="1 2">
    <name type="scientific">Achromobacter anxifer</name>
    <dbReference type="NCBI Taxonomy" id="1287737"/>
    <lineage>
        <taxon>Bacteria</taxon>
        <taxon>Pseudomonadati</taxon>
        <taxon>Pseudomonadota</taxon>
        <taxon>Betaproteobacteria</taxon>
        <taxon>Burkholderiales</taxon>
        <taxon>Alcaligenaceae</taxon>
        <taxon>Achromobacter</taxon>
    </lineage>
</organism>
<dbReference type="EMBL" id="CADILG010000004">
    <property type="protein sequence ID" value="CAB3834825.1"/>
    <property type="molecule type" value="Genomic_DNA"/>
</dbReference>
<dbReference type="InterPro" id="IPR001387">
    <property type="entry name" value="Cro/C1-type_HTH"/>
</dbReference>
<evidence type="ECO:0000313" key="1">
    <source>
        <dbReference type="EMBL" id="CAB3834825.1"/>
    </source>
</evidence>
<accession>A0A6S7C7I9</accession>
<keyword evidence="2" id="KW-1185">Reference proteome</keyword>